<evidence type="ECO:0000256" key="1">
    <source>
        <dbReference type="SAM" id="MobiDB-lite"/>
    </source>
</evidence>
<reference evidence="2 3" key="1">
    <citation type="submission" date="2017-03" db="EMBL/GenBank/DDBJ databases">
        <title>Genome of the blue death feigning beetle - Asbolus verrucosus.</title>
        <authorList>
            <person name="Rider S.D."/>
        </authorList>
    </citation>
    <scope>NUCLEOTIDE SEQUENCE [LARGE SCALE GENOMIC DNA]</scope>
    <source>
        <strain evidence="2">Butters</strain>
        <tissue evidence="2">Head and leg muscle</tissue>
    </source>
</reference>
<evidence type="ECO:0000313" key="3">
    <source>
        <dbReference type="Proteomes" id="UP000292052"/>
    </source>
</evidence>
<name>A0A482VLD7_ASBVE</name>
<proteinExistence type="predicted"/>
<evidence type="ECO:0000313" key="2">
    <source>
        <dbReference type="EMBL" id="RZC33446.1"/>
    </source>
</evidence>
<dbReference type="Proteomes" id="UP000292052">
    <property type="component" value="Unassembled WGS sequence"/>
</dbReference>
<dbReference type="EMBL" id="QDEB01088765">
    <property type="protein sequence ID" value="RZC33446.1"/>
    <property type="molecule type" value="Genomic_DNA"/>
</dbReference>
<feature type="region of interest" description="Disordered" evidence="1">
    <location>
        <begin position="15"/>
        <end position="43"/>
    </location>
</feature>
<protein>
    <submittedName>
        <fullName evidence="2">Uncharacterized protein</fullName>
    </submittedName>
</protein>
<feature type="compositionally biased region" description="Basic and acidic residues" evidence="1">
    <location>
        <begin position="33"/>
        <end position="43"/>
    </location>
</feature>
<dbReference type="STRING" id="1661398.A0A482VLD7"/>
<gene>
    <name evidence="2" type="ORF">BDFB_002647</name>
</gene>
<feature type="compositionally biased region" description="Low complexity" evidence="1">
    <location>
        <begin position="17"/>
        <end position="32"/>
    </location>
</feature>
<accession>A0A482VLD7</accession>
<dbReference type="OrthoDB" id="6759548at2759"/>
<keyword evidence="3" id="KW-1185">Reference proteome</keyword>
<comment type="caution">
    <text evidence="2">The sequence shown here is derived from an EMBL/GenBank/DDBJ whole genome shotgun (WGS) entry which is preliminary data.</text>
</comment>
<organism evidence="2 3">
    <name type="scientific">Asbolus verrucosus</name>
    <name type="common">Desert ironclad beetle</name>
    <dbReference type="NCBI Taxonomy" id="1661398"/>
    <lineage>
        <taxon>Eukaryota</taxon>
        <taxon>Metazoa</taxon>
        <taxon>Ecdysozoa</taxon>
        <taxon>Arthropoda</taxon>
        <taxon>Hexapoda</taxon>
        <taxon>Insecta</taxon>
        <taxon>Pterygota</taxon>
        <taxon>Neoptera</taxon>
        <taxon>Endopterygota</taxon>
        <taxon>Coleoptera</taxon>
        <taxon>Polyphaga</taxon>
        <taxon>Cucujiformia</taxon>
        <taxon>Tenebrionidae</taxon>
        <taxon>Pimeliinae</taxon>
        <taxon>Asbolus</taxon>
    </lineage>
</organism>
<dbReference type="AlphaFoldDB" id="A0A482VLD7"/>
<sequence length="174" mass="20268">MSDMGDIRQSMTHYVQSLKSNDSSPPISSVSKRVSESENIQKRPRNDESFIDLEIKDKETKDIIENASKLIEFYIKKIYVSENHILMQNVLMKCIEFWLTNNLPVPILENVLLKNMDKYFYPLSILLFCKNFSNGLDEEIIKDNKRDSAGFLKEFSTKFCLHLCSMVLENVNKT</sequence>